<keyword evidence="3 5" id="KW-1133">Transmembrane helix</keyword>
<organism evidence="7">
    <name type="scientific">uncultured Sulfurovum sp</name>
    <dbReference type="NCBI Taxonomy" id="269237"/>
    <lineage>
        <taxon>Bacteria</taxon>
        <taxon>Pseudomonadati</taxon>
        <taxon>Campylobacterota</taxon>
        <taxon>Epsilonproteobacteria</taxon>
        <taxon>Campylobacterales</taxon>
        <taxon>Sulfurovaceae</taxon>
        <taxon>Sulfurovum</taxon>
        <taxon>environmental samples</taxon>
    </lineage>
</organism>
<evidence type="ECO:0000256" key="3">
    <source>
        <dbReference type="ARBA" id="ARBA00022989"/>
    </source>
</evidence>
<reference evidence="7" key="1">
    <citation type="submission" date="2020-01" db="EMBL/GenBank/DDBJ databases">
        <authorList>
            <person name="Meier V. D."/>
            <person name="Meier V D."/>
        </authorList>
    </citation>
    <scope>NUCLEOTIDE SEQUENCE</scope>
    <source>
        <strain evidence="7">HLG_WM_MAG_06</strain>
    </source>
</reference>
<evidence type="ECO:0000256" key="2">
    <source>
        <dbReference type="ARBA" id="ARBA00022692"/>
    </source>
</evidence>
<dbReference type="InterPro" id="IPR007452">
    <property type="entry name" value="TamB_C"/>
</dbReference>
<dbReference type="GO" id="GO:0009306">
    <property type="term" value="P:protein secretion"/>
    <property type="evidence" value="ECO:0007669"/>
    <property type="project" value="InterPro"/>
</dbReference>
<evidence type="ECO:0000256" key="1">
    <source>
        <dbReference type="ARBA" id="ARBA00004167"/>
    </source>
</evidence>
<dbReference type="GO" id="GO:0005886">
    <property type="term" value="C:plasma membrane"/>
    <property type="evidence" value="ECO:0007669"/>
    <property type="project" value="InterPro"/>
</dbReference>
<comment type="subcellular location">
    <subcellularLocation>
        <location evidence="1">Membrane</location>
        <topology evidence="1">Single-pass membrane protein</topology>
    </subcellularLocation>
</comment>
<sequence length="1057" mass="120191">MIRFIYWTLALIEVLLVLAALLLFIITDSRTIKYIAETSLDSSDLAYESIQGNLFNGLEINKLSYKNKPLFSSALIYWNPLTLFYDKVTITKLDAKGIELEHIMRMMNDLKSESSGESSALDFGLAINSSYFDINPYIYEGLKFSSFTLETGKIEVSKDLEVNTDTLYLKFDSDIVNVTLDGKIDDSSLFVNNLDLKNISANDITKLTRRLKSKYKKDKSTTKKENSKSNFLKEIKVKHILGTMKPVQYGDLKIKGATLHLYNGTIDPNDNFKYQVKKLDFNGKTNFGKLLYKGEVKDSTIYAKGNIVLDKALFSKYTLPLNFKGLEKLPSKLRLNHSAVWIDIDHKVEKLLKLKSDFNLDVSEGKHNLHYNYSKGDFTIKSDLLGAMTYADNFAIQNNVLINKKGFSYEGEVQVKQVKALPKIVSEYLLPSVEGKFKGGSNNFDMNLDSKLLSGKFSMPAYKNGLLELNSKEKNIALNEFIPNLPIALRNEKVAFSSQSFFNFKNLQKSNIDLKIINNTVDVDGQMTLEMPYNISLQSRIKDDRLLNEIEPKVKFTKLQRLNGDILFNENSYLINLQNQFLKFRMKYDSDSSSIRDIVLNLEGEEFNIQRDHNKALAFNSNIANIQKFLEKMQSYYDFEIPNIRGEANIFVKKQKNGIVTVNVKSPKLQYLSDEGVNLTVTNFYNVELAFTVDEASNIVINNYQFKIDDNGYMNAFYSTKKSYLSLKKGQLHMSEFWLNDKIKLLGNYDTDTSKGRFEVDSSSYTLKTKDFALILDLDLVVKIDSNKFDIEGDIDILGDIITYEVVGTNIVEDSDIIILKDMLNTKESVFNNFKLYVKVNSKGPLKYITDDINIEFLNKLSIVKNYHQDMMVTGTSNIESGYYRLEDKKFVLDKSNVYFTGDIKTPLLDIKASYEKDQYNVYVFISGTTDAPIVNFNSDPYLTQQEILSLILFDGTGSSSGNGAEAYTLLGGSFAKGLIKSLGIDVDHLLLGTDADEQLSLEVGKRISKDISVLYLHKNGLDGAKVRIEHSKNFETDIIIQPPNTSSIEFLYKQDR</sequence>
<proteinExistence type="predicted"/>
<feature type="transmembrane region" description="Helical" evidence="5">
    <location>
        <begin position="7"/>
        <end position="26"/>
    </location>
</feature>
<feature type="domain" description="Translocation and assembly module TamB C-terminal" evidence="6">
    <location>
        <begin position="771"/>
        <end position="1056"/>
    </location>
</feature>
<dbReference type="EMBL" id="CACVAP010000047">
    <property type="protein sequence ID" value="CAA6805871.1"/>
    <property type="molecule type" value="Genomic_DNA"/>
</dbReference>
<evidence type="ECO:0000256" key="5">
    <source>
        <dbReference type="SAM" id="Phobius"/>
    </source>
</evidence>
<keyword evidence="4 5" id="KW-0472">Membrane</keyword>
<dbReference type="PANTHER" id="PTHR36985">
    <property type="entry name" value="TRANSLOCATION AND ASSEMBLY MODULE SUBUNIT TAMB"/>
    <property type="match status" value="1"/>
</dbReference>
<keyword evidence="2 5" id="KW-0812">Transmembrane</keyword>
<name>A0A6S6SM73_9BACT</name>
<evidence type="ECO:0000259" key="6">
    <source>
        <dbReference type="Pfam" id="PF04357"/>
    </source>
</evidence>
<dbReference type="Pfam" id="PF04357">
    <property type="entry name" value="TamB"/>
    <property type="match status" value="1"/>
</dbReference>
<protein>
    <recommendedName>
        <fullName evidence="6">Translocation and assembly module TamB C-terminal domain-containing protein</fullName>
    </recommendedName>
</protein>
<evidence type="ECO:0000313" key="7">
    <source>
        <dbReference type="EMBL" id="CAA6805871.1"/>
    </source>
</evidence>
<dbReference type="GO" id="GO:0097347">
    <property type="term" value="C:TAM protein secretion complex"/>
    <property type="evidence" value="ECO:0007669"/>
    <property type="project" value="TreeGrafter"/>
</dbReference>
<accession>A0A6S6SM73</accession>
<dbReference type="AlphaFoldDB" id="A0A6S6SM73"/>
<evidence type="ECO:0000256" key="4">
    <source>
        <dbReference type="ARBA" id="ARBA00023136"/>
    </source>
</evidence>
<dbReference type="PANTHER" id="PTHR36985:SF1">
    <property type="entry name" value="TRANSLOCATION AND ASSEMBLY MODULE SUBUNIT TAMB"/>
    <property type="match status" value="1"/>
</dbReference>
<gene>
    <name evidence="7" type="ORF">HELGO_WM3958</name>
</gene>